<dbReference type="PANTHER" id="PTHR12496:SF0">
    <property type="entry name" value="METHYLTRANSFERASE DOMAIN-CONTAINING PROTEIN"/>
    <property type="match status" value="1"/>
</dbReference>
<protein>
    <recommendedName>
        <fullName evidence="2">Methyltransferase domain-containing protein</fullName>
    </recommendedName>
</protein>
<keyword evidence="4" id="KW-1185">Reference proteome</keyword>
<reference evidence="3 4" key="1">
    <citation type="journal article" date="2014" name="BMC Genomics">
        <title>Adaptive genomic structural variation in the grape powdery mildew pathogen, Erysiphe necator.</title>
        <authorList>
            <person name="Jones L."/>
            <person name="Riaz S."/>
            <person name="Morales-Cruz A."/>
            <person name="Amrine K.C."/>
            <person name="McGuire B."/>
            <person name="Gubler W.D."/>
            <person name="Walker M.A."/>
            <person name="Cantu D."/>
        </authorList>
    </citation>
    <scope>NUCLEOTIDE SEQUENCE [LARGE SCALE GENOMIC DNA]</scope>
    <source>
        <strain evidence="4">c</strain>
    </source>
</reference>
<dbReference type="Pfam" id="PF13679">
    <property type="entry name" value="Methyltransf_32"/>
    <property type="match status" value="1"/>
</dbReference>
<dbReference type="HOGENOM" id="CLU_016581_1_0_1"/>
<gene>
    <name evidence="3" type="ORF">EV44_g6085</name>
</gene>
<proteinExistence type="predicted"/>
<dbReference type="OMA" id="LQAPYNW"/>
<evidence type="ECO:0000259" key="2">
    <source>
        <dbReference type="Pfam" id="PF13679"/>
    </source>
</evidence>
<sequence>MAPSIPLPYSLKDFNTTNEYIESLLNFCSTSVLFQTLCGGVHILDFYTQEQSTFRSIIPHEWQEWLLSRDITELMDFLLRQDLLMKEGSKVDGGVAGEIVAEKTVAPPPPESLVNYIRQIRKLSLIRKIPLEQEQEQLQGQQGKQVKKNDTKQSGSLPRHITVGMVPKKIHEVENFAKYVVRLADDIAIHSGKEITHFIDFGSGQNYLGRALASPLYNKQIVAIENKGLNIKSAKNMDILANAAKREIVMRNKKLYRLQQLTSKKMKNLTFDEKMEKIEKLQNQNTSHIPVDLRPSRELDAIYTKQAGKGHIQYLHHEIVDGDLTNIIDQIEHPKIKLSSATPIDDQTLQSPEEQILEIDKFNSKPEDLNLMVVSIHSCGNLSHHGINSLLQNKKVRAIAIIGCCYNLLSERFTHSSLKHPLLRPNKCPINAFRLIDTNKSEDPHGFPMSQRVSTYNEKGIRLNITSRMMAVQAPYNWTEKESTTFFTRHFYRALFQRILLDKNIIQLTNNKIVGVLESTDAIIIGTLSKNCHQNFKTYVREAISKLSKNSSQNQKNQKNQIFWENFNLSITDLEIEKYLQKYQPLKKELSITWSLMAFSAILIESLIIVDRWLYLREYSNIVDQCWVEPVFDYHLSPRNMVVVGIKR</sequence>
<dbReference type="InterPro" id="IPR052220">
    <property type="entry name" value="METTL25"/>
</dbReference>
<accession>A0A0B1P843</accession>
<evidence type="ECO:0000256" key="1">
    <source>
        <dbReference type="SAM" id="MobiDB-lite"/>
    </source>
</evidence>
<dbReference type="STRING" id="52586.A0A0B1P843"/>
<feature type="domain" description="Methyltransferase" evidence="2">
    <location>
        <begin position="168"/>
        <end position="411"/>
    </location>
</feature>
<comment type="caution">
    <text evidence="3">The sequence shown here is derived from an EMBL/GenBank/DDBJ whole genome shotgun (WGS) entry which is preliminary data.</text>
</comment>
<name>A0A0B1P843_UNCNE</name>
<organism evidence="3 4">
    <name type="scientific">Uncinula necator</name>
    <name type="common">Grape powdery mildew</name>
    <dbReference type="NCBI Taxonomy" id="52586"/>
    <lineage>
        <taxon>Eukaryota</taxon>
        <taxon>Fungi</taxon>
        <taxon>Dikarya</taxon>
        <taxon>Ascomycota</taxon>
        <taxon>Pezizomycotina</taxon>
        <taxon>Leotiomycetes</taxon>
        <taxon>Erysiphales</taxon>
        <taxon>Erysiphaceae</taxon>
        <taxon>Erysiphe</taxon>
    </lineage>
</organism>
<evidence type="ECO:0000313" key="4">
    <source>
        <dbReference type="Proteomes" id="UP000030854"/>
    </source>
</evidence>
<evidence type="ECO:0000313" key="3">
    <source>
        <dbReference type="EMBL" id="KHJ34428.1"/>
    </source>
</evidence>
<dbReference type="EMBL" id="JNVN01000877">
    <property type="protein sequence ID" value="KHJ34428.1"/>
    <property type="molecule type" value="Genomic_DNA"/>
</dbReference>
<dbReference type="Proteomes" id="UP000030854">
    <property type="component" value="Unassembled WGS sequence"/>
</dbReference>
<dbReference type="AlphaFoldDB" id="A0A0B1P843"/>
<dbReference type="PANTHER" id="PTHR12496">
    <property type="entry name" value="CGI-41 METHYLTRANSFERASE"/>
    <property type="match status" value="1"/>
</dbReference>
<dbReference type="InterPro" id="IPR025714">
    <property type="entry name" value="Methyltranfer_dom"/>
</dbReference>
<feature type="region of interest" description="Disordered" evidence="1">
    <location>
        <begin position="137"/>
        <end position="158"/>
    </location>
</feature>